<proteinExistence type="predicted"/>
<accession>A0A915ICZ6</accession>
<dbReference type="WBParaSite" id="nRc.2.0.1.t11767-RA">
    <property type="protein sequence ID" value="nRc.2.0.1.t11767-RA"/>
    <property type="gene ID" value="nRc.2.0.1.g11767"/>
</dbReference>
<feature type="compositionally biased region" description="Basic and acidic residues" evidence="1">
    <location>
        <begin position="16"/>
        <end position="26"/>
    </location>
</feature>
<reference evidence="3" key="1">
    <citation type="submission" date="2022-11" db="UniProtKB">
        <authorList>
            <consortium name="WormBaseParasite"/>
        </authorList>
    </citation>
    <scope>IDENTIFICATION</scope>
</reference>
<sequence length="69" mass="7330">MRLKEKERRKKGGKGAKVEEKEEDSKTSQASGAIGLAMGKPMTKGQAKPSKDQKPEVAASQVQKGCSGN</sequence>
<keyword evidence="2" id="KW-1185">Reference proteome</keyword>
<organism evidence="2 3">
    <name type="scientific">Romanomermis culicivorax</name>
    <name type="common">Nematode worm</name>
    <dbReference type="NCBI Taxonomy" id="13658"/>
    <lineage>
        <taxon>Eukaryota</taxon>
        <taxon>Metazoa</taxon>
        <taxon>Ecdysozoa</taxon>
        <taxon>Nematoda</taxon>
        <taxon>Enoplea</taxon>
        <taxon>Dorylaimia</taxon>
        <taxon>Mermithida</taxon>
        <taxon>Mermithoidea</taxon>
        <taxon>Mermithidae</taxon>
        <taxon>Romanomermis</taxon>
    </lineage>
</organism>
<evidence type="ECO:0000313" key="2">
    <source>
        <dbReference type="Proteomes" id="UP000887565"/>
    </source>
</evidence>
<feature type="region of interest" description="Disordered" evidence="1">
    <location>
        <begin position="1"/>
        <end position="69"/>
    </location>
</feature>
<feature type="compositionally biased region" description="Polar residues" evidence="1">
    <location>
        <begin position="60"/>
        <end position="69"/>
    </location>
</feature>
<evidence type="ECO:0000256" key="1">
    <source>
        <dbReference type="SAM" id="MobiDB-lite"/>
    </source>
</evidence>
<name>A0A915ICZ6_ROMCU</name>
<evidence type="ECO:0000313" key="3">
    <source>
        <dbReference type="WBParaSite" id="nRc.2.0.1.t11767-RA"/>
    </source>
</evidence>
<protein>
    <submittedName>
        <fullName evidence="3">Uncharacterized protein</fullName>
    </submittedName>
</protein>
<dbReference type="Proteomes" id="UP000887565">
    <property type="component" value="Unplaced"/>
</dbReference>
<dbReference type="AlphaFoldDB" id="A0A915ICZ6"/>